<dbReference type="InterPro" id="IPR016181">
    <property type="entry name" value="Acyl_CoA_acyltransferase"/>
</dbReference>
<dbReference type="Gene3D" id="3.40.630.30">
    <property type="match status" value="1"/>
</dbReference>
<sequence>MWKTADKSEACFLIPTLETERLRLRAQTMQDWPAYANLMMSERAVHMEGPHTMAEAWGLFCHDLAQWPLLGCGALMIDDRETGECMGQVGINHGPLFPEHELGWMVYPGAEGRGYAFEAAEAMRRWAFTVRGLETLVSHIDPGNHRSRKLAERLGAVLELDPDRPGPEVLVYRHMR</sequence>
<keyword evidence="3" id="KW-1185">Reference proteome</keyword>
<dbReference type="PANTHER" id="PTHR43792:SF1">
    <property type="entry name" value="N-ACETYLTRANSFERASE DOMAIN-CONTAINING PROTEIN"/>
    <property type="match status" value="1"/>
</dbReference>
<reference evidence="2 3" key="1">
    <citation type="submission" date="2020-01" db="EMBL/GenBank/DDBJ databases">
        <title>Genomes of bacteria type strains.</title>
        <authorList>
            <person name="Chen J."/>
            <person name="Zhu S."/>
            <person name="Yang J."/>
        </authorList>
    </citation>
    <scope>NUCLEOTIDE SEQUENCE [LARGE SCALE GENOMIC DNA]</scope>
    <source>
        <strain evidence="2 3">DSM 16655</strain>
    </source>
</reference>
<dbReference type="SUPFAM" id="SSF55729">
    <property type="entry name" value="Acyl-CoA N-acyltransferases (Nat)"/>
    <property type="match status" value="1"/>
</dbReference>
<dbReference type="Proteomes" id="UP001320715">
    <property type="component" value="Unassembled WGS sequence"/>
</dbReference>
<feature type="domain" description="N-acetyltransferase" evidence="1">
    <location>
        <begin position="22"/>
        <end position="176"/>
    </location>
</feature>
<dbReference type="Pfam" id="PF13302">
    <property type="entry name" value="Acetyltransf_3"/>
    <property type="match status" value="1"/>
</dbReference>
<dbReference type="RefSeq" id="WP_252914499.1">
    <property type="nucleotide sequence ID" value="NZ_JAAAML010000001.1"/>
</dbReference>
<dbReference type="InterPro" id="IPR000182">
    <property type="entry name" value="GNAT_dom"/>
</dbReference>
<dbReference type="PROSITE" id="PS51186">
    <property type="entry name" value="GNAT"/>
    <property type="match status" value="1"/>
</dbReference>
<protein>
    <submittedName>
        <fullName evidence="2">GNAT family N-acetyltransferase</fullName>
    </submittedName>
</protein>
<dbReference type="InterPro" id="IPR051531">
    <property type="entry name" value="N-acetyltransferase"/>
</dbReference>
<proteinExistence type="predicted"/>
<evidence type="ECO:0000313" key="3">
    <source>
        <dbReference type="Proteomes" id="UP001320715"/>
    </source>
</evidence>
<dbReference type="EMBL" id="JAAAML010000001">
    <property type="protein sequence ID" value="MCO6407034.1"/>
    <property type="molecule type" value="Genomic_DNA"/>
</dbReference>
<evidence type="ECO:0000313" key="2">
    <source>
        <dbReference type="EMBL" id="MCO6407034.1"/>
    </source>
</evidence>
<name>A0ABT1CLF5_9HYPH</name>
<organism evidence="2 3">
    <name type="scientific">Hoeflea alexandrii</name>
    <dbReference type="NCBI Taxonomy" id="288436"/>
    <lineage>
        <taxon>Bacteria</taxon>
        <taxon>Pseudomonadati</taxon>
        <taxon>Pseudomonadota</taxon>
        <taxon>Alphaproteobacteria</taxon>
        <taxon>Hyphomicrobiales</taxon>
        <taxon>Rhizobiaceae</taxon>
        <taxon>Hoeflea</taxon>
    </lineage>
</organism>
<dbReference type="PANTHER" id="PTHR43792">
    <property type="entry name" value="GNAT FAMILY, PUTATIVE (AFU_ORTHOLOGUE AFUA_3G00765)-RELATED-RELATED"/>
    <property type="match status" value="1"/>
</dbReference>
<evidence type="ECO:0000259" key="1">
    <source>
        <dbReference type="PROSITE" id="PS51186"/>
    </source>
</evidence>
<gene>
    <name evidence="2" type="ORF">GTW23_02510</name>
</gene>
<comment type="caution">
    <text evidence="2">The sequence shown here is derived from an EMBL/GenBank/DDBJ whole genome shotgun (WGS) entry which is preliminary data.</text>
</comment>
<accession>A0ABT1CLF5</accession>